<evidence type="ECO:0000313" key="2">
    <source>
        <dbReference type="Proteomes" id="UP001164250"/>
    </source>
</evidence>
<evidence type="ECO:0000313" key="1">
    <source>
        <dbReference type="EMBL" id="KAJ0087908.1"/>
    </source>
</evidence>
<proteinExistence type="predicted"/>
<organism evidence="1 2">
    <name type="scientific">Pistacia atlantica</name>
    <dbReference type="NCBI Taxonomy" id="434234"/>
    <lineage>
        <taxon>Eukaryota</taxon>
        <taxon>Viridiplantae</taxon>
        <taxon>Streptophyta</taxon>
        <taxon>Embryophyta</taxon>
        <taxon>Tracheophyta</taxon>
        <taxon>Spermatophyta</taxon>
        <taxon>Magnoliopsida</taxon>
        <taxon>eudicotyledons</taxon>
        <taxon>Gunneridae</taxon>
        <taxon>Pentapetalae</taxon>
        <taxon>rosids</taxon>
        <taxon>malvids</taxon>
        <taxon>Sapindales</taxon>
        <taxon>Anacardiaceae</taxon>
        <taxon>Pistacia</taxon>
    </lineage>
</organism>
<dbReference type="EMBL" id="CM047905">
    <property type="protein sequence ID" value="KAJ0087908.1"/>
    <property type="molecule type" value="Genomic_DNA"/>
</dbReference>
<protein>
    <submittedName>
        <fullName evidence="1">Uncharacterized protein</fullName>
    </submittedName>
</protein>
<keyword evidence="2" id="KW-1185">Reference proteome</keyword>
<sequence>MMMRLSFLMLKLLSNGVP</sequence>
<reference evidence="2" key="1">
    <citation type="journal article" date="2023" name="G3 (Bethesda)">
        <title>Genome assembly and association tests identify interacting loci associated with vigor, precocity, and sex in interspecific pistachio rootstocks.</title>
        <authorList>
            <person name="Palmer W."/>
            <person name="Jacygrad E."/>
            <person name="Sagayaradj S."/>
            <person name="Cavanaugh K."/>
            <person name="Han R."/>
            <person name="Bertier L."/>
            <person name="Beede B."/>
            <person name="Kafkas S."/>
            <person name="Golino D."/>
            <person name="Preece J."/>
            <person name="Michelmore R."/>
        </authorList>
    </citation>
    <scope>NUCLEOTIDE SEQUENCE [LARGE SCALE GENOMIC DNA]</scope>
</reference>
<dbReference type="Proteomes" id="UP001164250">
    <property type="component" value="Chromosome 9"/>
</dbReference>
<comment type="caution">
    <text evidence="1">The sequence shown here is derived from an EMBL/GenBank/DDBJ whole genome shotgun (WGS) entry which is preliminary data.</text>
</comment>
<accession>A0ACC1AMQ3</accession>
<name>A0ACC1AMQ3_9ROSI</name>
<gene>
    <name evidence="1" type="ORF">Patl1_32508</name>
</gene>